<dbReference type="InterPro" id="IPR036890">
    <property type="entry name" value="HATPase_C_sf"/>
</dbReference>
<dbReference type="InterPro" id="IPR000014">
    <property type="entry name" value="PAS"/>
</dbReference>
<reference evidence="17 18" key="1">
    <citation type="submission" date="2024-09" db="EMBL/GenBank/DDBJ databases">
        <authorList>
            <person name="Sun Q."/>
            <person name="Mori K."/>
        </authorList>
    </citation>
    <scope>NUCLEOTIDE SEQUENCE [LARGE SCALE GENOMIC DNA]</scope>
    <source>
        <strain evidence="17 18">CCM 7468</strain>
    </source>
</reference>
<evidence type="ECO:0000256" key="9">
    <source>
        <dbReference type="ARBA" id="ARBA00022737"/>
    </source>
</evidence>
<evidence type="ECO:0000256" key="12">
    <source>
        <dbReference type="ARBA" id="ARBA00022840"/>
    </source>
</evidence>
<gene>
    <name evidence="17" type="ORF">ACFFIC_07420</name>
</gene>
<dbReference type="PANTHER" id="PTHR41523">
    <property type="entry name" value="TWO-COMPONENT SYSTEM SENSOR PROTEIN"/>
    <property type="match status" value="1"/>
</dbReference>
<keyword evidence="12" id="KW-0067">ATP-binding</keyword>
<keyword evidence="14" id="KW-0843">Virulence</keyword>
<evidence type="ECO:0000256" key="1">
    <source>
        <dbReference type="ARBA" id="ARBA00000085"/>
    </source>
</evidence>
<dbReference type="InterPro" id="IPR003018">
    <property type="entry name" value="GAF"/>
</dbReference>
<sequence length="662" mass="70448">MRGGRYRDAAELIRAALAALDASNGAGDGAGAGSGDGEAPPSRDEGFRLALEEGLRGQSDPLAAMACAAELLGSRLGAARAGYWELDDGAGTLRMAWNWTSGHAAGPGGEAQFREAFSQEHAARLRAGRMLVAGGDDAGTGGAMPGAWASVVAPLLEAGALKGVLCVQSAPPRPWSPAEVALVRHAAERSWETAGRLRVEAALRESEERHRVLFEAAPFSVIIIDPVTHAVLDVNAFACAAYGHPREAFLGMNIADLDVLGEADAIRARGRAGAIRPGVQEFEARHRTADGTIRDVLVRVQGVRLGGRDVTYGAHFDITARKAAEAALRASEARLRLAVEGARLSTWEFDLRRGTGSRAGPLQAALPHVPGQDFPLSRWLDAIHPEERAAVESRFWGVVQDATPRFEAEFRVRRSDGQWAWISSFGAVVERDGTSGLPTRVAGVAQDITDRRAAEERRALLMREVDHRAKNALAVVQATLRLTQASDLESFRAEVEGRVAAIARAQTLLADESWSGADLHALLEGGLAPFLGGEKHRARLEGPRVTLPPGAAQPFAMAVHELATNATKHGALSTCGGEVRVAWRLGDDPRDTLHLRWTEAGGPALPGPPVRRGFGSRVLEGTVRHQLGGTVTLHWEGTGLICEIELPLSRTTDKSNVRAEGG</sequence>
<comment type="caution">
    <text evidence="17">The sequence shown here is derived from an EMBL/GenBank/DDBJ whole genome shotgun (WGS) entry which is preliminary data.</text>
</comment>
<organism evidence="17 18">
    <name type="scientific">Muricoccus vinaceus</name>
    <dbReference type="NCBI Taxonomy" id="424704"/>
    <lineage>
        <taxon>Bacteria</taxon>
        <taxon>Pseudomonadati</taxon>
        <taxon>Pseudomonadota</taxon>
        <taxon>Alphaproteobacteria</taxon>
        <taxon>Acetobacterales</taxon>
        <taxon>Roseomonadaceae</taxon>
        <taxon>Muricoccus</taxon>
    </lineage>
</organism>
<evidence type="ECO:0000256" key="3">
    <source>
        <dbReference type="ARBA" id="ARBA00022543"/>
    </source>
</evidence>
<keyword evidence="18" id="KW-1185">Reference proteome</keyword>
<dbReference type="Gene3D" id="3.30.565.10">
    <property type="entry name" value="Histidine kinase-like ATPase, C-terminal domain"/>
    <property type="match status" value="1"/>
</dbReference>
<feature type="domain" description="PAC" evidence="16">
    <location>
        <begin position="406"/>
        <end position="460"/>
    </location>
</feature>
<dbReference type="Gene3D" id="3.30.450.40">
    <property type="match status" value="1"/>
</dbReference>
<dbReference type="InterPro" id="IPR000700">
    <property type="entry name" value="PAS-assoc_C"/>
</dbReference>
<comment type="catalytic activity">
    <reaction evidence="1">
        <text>ATP + protein L-histidine = ADP + protein N-phospho-L-histidine.</text>
        <dbReference type="EC" id="2.7.13.3"/>
    </reaction>
</comment>
<evidence type="ECO:0000256" key="15">
    <source>
        <dbReference type="ARBA" id="ARBA00023170"/>
    </source>
</evidence>
<evidence type="ECO:0000256" key="4">
    <source>
        <dbReference type="ARBA" id="ARBA00022553"/>
    </source>
</evidence>
<keyword evidence="10" id="KW-0547">Nucleotide-binding</keyword>
<protein>
    <recommendedName>
        <fullName evidence="2">histidine kinase</fullName>
        <ecNumber evidence="2">2.7.13.3</ecNumber>
    </recommendedName>
</protein>
<dbReference type="Proteomes" id="UP001589789">
    <property type="component" value="Unassembled WGS sequence"/>
</dbReference>
<keyword evidence="6" id="KW-0285">Flavoprotein</keyword>
<dbReference type="PROSITE" id="PS50113">
    <property type="entry name" value="PAC"/>
    <property type="match status" value="1"/>
</dbReference>
<evidence type="ECO:0000313" key="17">
    <source>
        <dbReference type="EMBL" id="MFC0385384.1"/>
    </source>
</evidence>
<evidence type="ECO:0000256" key="2">
    <source>
        <dbReference type="ARBA" id="ARBA00012438"/>
    </source>
</evidence>
<dbReference type="InterPro" id="IPR001610">
    <property type="entry name" value="PAC"/>
</dbReference>
<evidence type="ECO:0000256" key="13">
    <source>
        <dbReference type="ARBA" id="ARBA00022991"/>
    </source>
</evidence>
<dbReference type="CDD" id="cd00130">
    <property type="entry name" value="PAS"/>
    <property type="match status" value="1"/>
</dbReference>
<evidence type="ECO:0000256" key="11">
    <source>
        <dbReference type="ARBA" id="ARBA00022777"/>
    </source>
</evidence>
<keyword evidence="11 17" id="KW-0418">Kinase</keyword>
<keyword evidence="7" id="KW-0288">FMN</keyword>
<dbReference type="GO" id="GO:0004673">
    <property type="term" value="F:protein histidine kinase activity"/>
    <property type="evidence" value="ECO:0007669"/>
    <property type="project" value="UniProtKB-EC"/>
</dbReference>
<keyword evidence="15" id="KW-0675">Receptor</keyword>
<dbReference type="InterPro" id="IPR029016">
    <property type="entry name" value="GAF-like_dom_sf"/>
</dbReference>
<dbReference type="SUPFAM" id="SSF55785">
    <property type="entry name" value="PYP-like sensor domain (PAS domain)"/>
    <property type="match status" value="2"/>
</dbReference>
<evidence type="ECO:0000259" key="16">
    <source>
        <dbReference type="PROSITE" id="PS50113"/>
    </source>
</evidence>
<dbReference type="Pfam" id="PF08447">
    <property type="entry name" value="PAS_3"/>
    <property type="match status" value="1"/>
</dbReference>
<evidence type="ECO:0000256" key="6">
    <source>
        <dbReference type="ARBA" id="ARBA00022630"/>
    </source>
</evidence>
<dbReference type="Pfam" id="PF13426">
    <property type="entry name" value="PAS_9"/>
    <property type="match status" value="1"/>
</dbReference>
<name>A0ABV6IP43_9PROT</name>
<dbReference type="RefSeq" id="WP_377049532.1">
    <property type="nucleotide sequence ID" value="NZ_JBHLVZ010000005.1"/>
</dbReference>
<dbReference type="PANTHER" id="PTHR41523:SF8">
    <property type="entry name" value="ETHYLENE RESPONSE SENSOR PROTEIN"/>
    <property type="match status" value="1"/>
</dbReference>
<dbReference type="InterPro" id="IPR013655">
    <property type="entry name" value="PAS_fold_3"/>
</dbReference>
<dbReference type="NCBIfam" id="TIGR00229">
    <property type="entry name" value="sensory_box"/>
    <property type="match status" value="2"/>
</dbReference>
<keyword evidence="5" id="KW-0716">Sensory transduction</keyword>
<dbReference type="SUPFAM" id="SSF55781">
    <property type="entry name" value="GAF domain-like"/>
    <property type="match status" value="1"/>
</dbReference>
<dbReference type="SMART" id="SM00086">
    <property type="entry name" value="PAC"/>
    <property type="match status" value="2"/>
</dbReference>
<evidence type="ECO:0000256" key="5">
    <source>
        <dbReference type="ARBA" id="ARBA00022606"/>
    </source>
</evidence>
<evidence type="ECO:0000256" key="7">
    <source>
        <dbReference type="ARBA" id="ARBA00022643"/>
    </source>
</evidence>
<evidence type="ECO:0000256" key="14">
    <source>
        <dbReference type="ARBA" id="ARBA00023026"/>
    </source>
</evidence>
<dbReference type="Pfam" id="PF01590">
    <property type="entry name" value="GAF"/>
    <property type="match status" value="1"/>
</dbReference>
<dbReference type="SMART" id="SM00911">
    <property type="entry name" value="HWE_HK"/>
    <property type="match status" value="1"/>
</dbReference>
<keyword evidence="13" id="KW-0157">Chromophore</keyword>
<keyword evidence="8 17" id="KW-0808">Transferase</keyword>
<dbReference type="Gene3D" id="3.30.450.20">
    <property type="entry name" value="PAS domain"/>
    <property type="match status" value="2"/>
</dbReference>
<dbReference type="InterPro" id="IPR035965">
    <property type="entry name" value="PAS-like_dom_sf"/>
</dbReference>
<keyword evidence="4" id="KW-0597">Phosphoprotein</keyword>
<keyword evidence="3" id="KW-0600">Photoreceptor protein</keyword>
<dbReference type="EC" id="2.7.13.3" evidence="2"/>
<accession>A0ABV6IP43</accession>
<dbReference type="InterPro" id="IPR011102">
    <property type="entry name" value="Sig_transdc_His_kinase_HWE"/>
</dbReference>
<dbReference type="Pfam" id="PF07536">
    <property type="entry name" value="HWE_HK"/>
    <property type="match status" value="1"/>
</dbReference>
<evidence type="ECO:0000313" key="18">
    <source>
        <dbReference type="Proteomes" id="UP001589789"/>
    </source>
</evidence>
<dbReference type="EMBL" id="JBHLVZ010000005">
    <property type="protein sequence ID" value="MFC0385384.1"/>
    <property type="molecule type" value="Genomic_DNA"/>
</dbReference>
<evidence type="ECO:0000256" key="8">
    <source>
        <dbReference type="ARBA" id="ARBA00022679"/>
    </source>
</evidence>
<keyword evidence="9" id="KW-0677">Repeat</keyword>
<proteinExistence type="predicted"/>
<evidence type="ECO:0000256" key="10">
    <source>
        <dbReference type="ARBA" id="ARBA00022741"/>
    </source>
</evidence>